<feature type="domain" description="Mechanosensitive ion channel MscS" evidence="6">
    <location>
        <begin position="112"/>
        <end position="183"/>
    </location>
</feature>
<keyword evidence="3 5" id="KW-1133">Transmembrane helix</keyword>
<comment type="subcellular location">
    <subcellularLocation>
        <location evidence="1">Membrane</location>
    </subcellularLocation>
</comment>
<comment type="caution">
    <text evidence="7">The sequence shown here is derived from an EMBL/GenBank/DDBJ whole genome shotgun (WGS) entry which is preliminary data.</text>
</comment>
<keyword evidence="4 5" id="KW-0472">Membrane</keyword>
<sequence length="309" mass="35526">MDEQIKHFIHSLFKNIESSVNDPSNLSHKVIFTVLIILISIWIHLIIQRFLKKYASDLKIYRFLRKSIKNSIIVIAIILLSATWINAMNSLMVIVLLFAALVVFSVKKLAVELVAWVLLLNKRLFRLYDRVEIDGHIGDVIKISPLHFKLAERAAGLSTESPTGKVINIPNHVLLEKSLINYANLTQINWHEVNYHLTVDSDWQSAKRVCDKVLADYVEEFKGNYSVEKLSEIEAEISLFKGSLEAKTKLLVENDMIIISCYFPAYYSDGSTVKSDLNEKILPYLTRDNNIELIGEKIRLDILEWPKEK</sequence>
<dbReference type="Proteomes" id="UP001380601">
    <property type="component" value="Unassembled WGS sequence"/>
</dbReference>
<accession>A0ABU9EYL1</accession>
<proteinExistence type="predicted"/>
<dbReference type="Pfam" id="PF00924">
    <property type="entry name" value="MS_channel_2nd"/>
    <property type="match status" value="1"/>
</dbReference>
<dbReference type="InterPro" id="IPR045275">
    <property type="entry name" value="MscS_archaea/bacteria_type"/>
</dbReference>
<keyword evidence="2 5" id="KW-0812">Transmembrane</keyword>
<feature type="transmembrane region" description="Helical" evidence="5">
    <location>
        <begin position="68"/>
        <end position="85"/>
    </location>
</feature>
<evidence type="ECO:0000256" key="3">
    <source>
        <dbReference type="ARBA" id="ARBA00022989"/>
    </source>
</evidence>
<feature type="transmembrane region" description="Helical" evidence="5">
    <location>
        <begin position="30"/>
        <end position="47"/>
    </location>
</feature>
<organism evidence="7 8">
    <name type="scientific">Staphylococcus debuckii</name>
    <dbReference type="NCBI Taxonomy" id="2044912"/>
    <lineage>
        <taxon>Bacteria</taxon>
        <taxon>Bacillati</taxon>
        <taxon>Bacillota</taxon>
        <taxon>Bacilli</taxon>
        <taxon>Bacillales</taxon>
        <taxon>Staphylococcaceae</taxon>
        <taxon>Staphylococcus</taxon>
    </lineage>
</organism>
<evidence type="ECO:0000256" key="1">
    <source>
        <dbReference type="ARBA" id="ARBA00004370"/>
    </source>
</evidence>
<evidence type="ECO:0000313" key="8">
    <source>
        <dbReference type="Proteomes" id="UP001380601"/>
    </source>
</evidence>
<evidence type="ECO:0000256" key="5">
    <source>
        <dbReference type="SAM" id="Phobius"/>
    </source>
</evidence>
<dbReference type="SUPFAM" id="SSF50182">
    <property type="entry name" value="Sm-like ribonucleoproteins"/>
    <property type="match status" value="1"/>
</dbReference>
<evidence type="ECO:0000313" key="7">
    <source>
        <dbReference type="EMBL" id="MEL0537328.1"/>
    </source>
</evidence>
<evidence type="ECO:0000256" key="2">
    <source>
        <dbReference type="ARBA" id="ARBA00022692"/>
    </source>
</evidence>
<protein>
    <submittedName>
        <fullName evidence="7">Mechanosensitive ion channel domain-containing protein</fullName>
    </submittedName>
</protein>
<gene>
    <name evidence="7" type="ORF">AADA34_01140</name>
</gene>
<dbReference type="PANTHER" id="PTHR30221:SF1">
    <property type="entry name" value="SMALL-CONDUCTANCE MECHANOSENSITIVE CHANNEL"/>
    <property type="match status" value="1"/>
</dbReference>
<keyword evidence="8" id="KW-1185">Reference proteome</keyword>
<dbReference type="RefSeq" id="WP_341611016.1">
    <property type="nucleotide sequence ID" value="NZ_JBBWSC010000001.1"/>
</dbReference>
<reference evidence="7 8" key="1">
    <citation type="submission" date="2024-04" db="EMBL/GenBank/DDBJ databases">
        <title>Staphylococcus debuckii a clinical isolate.</title>
        <authorList>
            <person name="Magnan C."/>
            <person name="Plumet L."/>
            <person name="Morsli M."/>
            <person name="Molle V."/>
            <person name="Lavigne J.-P."/>
        </authorList>
    </citation>
    <scope>NUCLEOTIDE SEQUENCE [LARGE SCALE GENOMIC DNA]</scope>
    <source>
        <strain evidence="7 8">NSD001</strain>
    </source>
</reference>
<evidence type="ECO:0000259" key="6">
    <source>
        <dbReference type="Pfam" id="PF00924"/>
    </source>
</evidence>
<dbReference type="EMBL" id="JBBWSC010000001">
    <property type="protein sequence ID" value="MEL0537328.1"/>
    <property type="molecule type" value="Genomic_DNA"/>
</dbReference>
<feature type="transmembrane region" description="Helical" evidence="5">
    <location>
        <begin position="91"/>
        <end position="120"/>
    </location>
</feature>
<dbReference type="InterPro" id="IPR006685">
    <property type="entry name" value="MscS_channel_2nd"/>
</dbReference>
<dbReference type="PANTHER" id="PTHR30221">
    <property type="entry name" value="SMALL-CONDUCTANCE MECHANOSENSITIVE CHANNEL"/>
    <property type="match status" value="1"/>
</dbReference>
<name>A0ABU9EYL1_9STAP</name>
<dbReference type="Gene3D" id="2.30.30.60">
    <property type="match status" value="1"/>
</dbReference>
<dbReference type="InterPro" id="IPR023408">
    <property type="entry name" value="MscS_beta-dom_sf"/>
</dbReference>
<evidence type="ECO:0000256" key="4">
    <source>
        <dbReference type="ARBA" id="ARBA00023136"/>
    </source>
</evidence>
<dbReference type="InterPro" id="IPR010920">
    <property type="entry name" value="LSM_dom_sf"/>
</dbReference>